<keyword evidence="4" id="KW-0732">Signal</keyword>
<comment type="caution">
    <text evidence="5">The sequence shown here is derived from an EMBL/GenBank/DDBJ whole genome shotgun (WGS) entry which is preliminary data.</text>
</comment>
<evidence type="ECO:0000256" key="4">
    <source>
        <dbReference type="SAM" id="SignalP"/>
    </source>
</evidence>
<evidence type="ECO:0000256" key="2">
    <source>
        <dbReference type="ARBA" id="ARBA00022722"/>
    </source>
</evidence>
<feature type="signal peptide" evidence="4">
    <location>
        <begin position="1"/>
        <end position="20"/>
    </location>
</feature>
<protein>
    <submittedName>
        <fullName evidence="5">Endonuclease</fullName>
    </submittedName>
</protein>
<accession>A0A6C2CKD3</accession>
<gene>
    <name evidence="5" type="ORF">ETQ85_17785</name>
</gene>
<dbReference type="Pfam" id="PF04231">
    <property type="entry name" value="Endonuclease_1"/>
    <property type="match status" value="1"/>
</dbReference>
<dbReference type="PANTHER" id="PTHR33607">
    <property type="entry name" value="ENDONUCLEASE-1"/>
    <property type="match status" value="1"/>
</dbReference>
<proteinExistence type="inferred from homology"/>
<comment type="similarity">
    <text evidence="1">Belongs to the EndA/NucM nuclease family.</text>
</comment>
<dbReference type="PANTHER" id="PTHR33607:SF2">
    <property type="entry name" value="ENDONUCLEASE-1"/>
    <property type="match status" value="1"/>
</dbReference>
<sequence length="272" mass="30059">MLYVSLLLVTLLAACTSAPHLPLPRPSTIETPASAGHQSNAPGAFSPALPSALVYGKKTTGRRDFANAKKVLPSVFAGMEEDFYCGCRYTGNTVNFGSCGYQPRKNAARASRIEWEHVVPAWSLGHQRKCWQDGGRKNCTQTDNAFKTAEGDLVNLVPAVGEVNGDRSNFPYAVWTSRPTPMYGACQTVIDFKGKRAQPRAEVRGRAARISLYMQQTYNLRVSKQDKQLMCAWAKAYPVDRWERRRDTQIVRLQGKGNTLVSSPASLKRICG</sequence>
<dbReference type="OrthoDB" id="9800417at2"/>
<keyword evidence="5" id="KW-0255">Endonuclease</keyword>
<organism evidence="5 6">
    <name type="scientific">Zoogloea oleivorans</name>
    <dbReference type="NCBI Taxonomy" id="1552750"/>
    <lineage>
        <taxon>Bacteria</taxon>
        <taxon>Pseudomonadati</taxon>
        <taxon>Pseudomonadota</taxon>
        <taxon>Betaproteobacteria</taxon>
        <taxon>Rhodocyclales</taxon>
        <taxon>Zoogloeaceae</taxon>
        <taxon>Zoogloea</taxon>
    </lineage>
</organism>
<dbReference type="InterPro" id="IPR007346">
    <property type="entry name" value="Endonuclease-I"/>
</dbReference>
<dbReference type="GO" id="GO:0016787">
    <property type="term" value="F:hydrolase activity"/>
    <property type="evidence" value="ECO:0007669"/>
    <property type="project" value="UniProtKB-KW"/>
</dbReference>
<evidence type="ECO:0000313" key="6">
    <source>
        <dbReference type="Proteomes" id="UP000389128"/>
    </source>
</evidence>
<name>A0A6C2CKD3_9RHOO</name>
<reference evidence="5 6" key="1">
    <citation type="submission" date="2019-01" db="EMBL/GenBank/DDBJ databases">
        <title>Zoogloea oleivorans genome sequencing and assembly.</title>
        <authorList>
            <person name="Tancsics A."/>
            <person name="Farkas M."/>
            <person name="Kriszt B."/>
            <person name="Maroti G."/>
            <person name="Horvath B."/>
        </authorList>
    </citation>
    <scope>NUCLEOTIDE SEQUENCE [LARGE SCALE GENOMIC DNA]</scope>
    <source>
        <strain evidence="5 6">Buc</strain>
    </source>
</reference>
<keyword evidence="6" id="KW-1185">Reference proteome</keyword>
<dbReference type="SUPFAM" id="SSF54060">
    <property type="entry name" value="His-Me finger endonucleases"/>
    <property type="match status" value="1"/>
</dbReference>
<dbReference type="Proteomes" id="UP000389128">
    <property type="component" value="Unassembled WGS sequence"/>
</dbReference>
<feature type="chain" id="PRO_5025588976" evidence="4">
    <location>
        <begin position="21"/>
        <end position="272"/>
    </location>
</feature>
<keyword evidence="2" id="KW-0540">Nuclease</keyword>
<dbReference type="InterPro" id="IPR044925">
    <property type="entry name" value="His-Me_finger_sf"/>
</dbReference>
<dbReference type="AlphaFoldDB" id="A0A6C2CKD3"/>
<dbReference type="EMBL" id="SDKK01000017">
    <property type="protein sequence ID" value="TYC54760.1"/>
    <property type="molecule type" value="Genomic_DNA"/>
</dbReference>
<dbReference type="GO" id="GO:0004519">
    <property type="term" value="F:endonuclease activity"/>
    <property type="evidence" value="ECO:0007669"/>
    <property type="project" value="UniProtKB-KW"/>
</dbReference>
<evidence type="ECO:0000256" key="3">
    <source>
        <dbReference type="ARBA" id="ARBA00022801"/>
    </source>
</evidence>
<keyword evidence="3" id="KW-0378">Hydrolase</keyword>
<evidence type="ECO:0000313" key="5">
    <source>
        <dbReference type="EMBL" id="TYC54760.1"/>
    </source>
</evidence>
<evidence type="ECO:0000256" key="1">
    <source>
        <dbReference type="ARBA" id="ARBA00006429"/>
    </source>
</evidence>